<accession>A0A7J7NLC0</accession>
<dbReference type="OrthoDB" id="1896470at2759"/>
<dbReference type="AlphaFoldDB" id="A0A7J7NLC0"/>
<feature type="non-terminal residue" evidence="1">
    <location>
        <position position="1"/>
    </location>
</feature>
<keyword evidence="2" id="KW-1185">Reference proteome</keyword>
<comment type="caution">
    <text evidence="1">The sequence shown here is derived from an EMBL/GenBank/DDBJ whole genome shotgun (WGS) entry which is preliminary data.</text>
</comment>
<reference evidence="1 2" key="1">
    <citation type="journal article" date="2020" name="IScience">
        <title>Genome Sequencing of the Endangered Kingdonia uniflora (Circaeasteraceae, Ranunculales) Reveals Potential Mechanisms of Evolutionary Specialization.</title>
        <authorList>
            <person name="Sun Y."/>
            <person name="Deng T."/>
            <person name="Zhang A."/>
            <person name="Moore M.J."/>
            <person name="Landis J.B."/>
            <person name="Lin N."/>
            <person name="Zhang H."/>
            <person name="Zhang X."/>
            <person name="Huang J."/>
            <person name="Zhang X."/>
            <person name="Sun H."/>
            <person name="Wang H."/>
        </authorList>
    </citation>
    <scope>NUCLEOTIDE SEQUENCE [LARGE SCALE GENOMIC DNA]</scope>
    <source>
        <strain evidence="1">TB1705</strain>
        <tissue evidence="1">Leaf</tissue>
    </source>
</reference>
<sequence length="182" mass="20475">MLFIDENEDQIHASAPRDLILQFRDIPTEGDIFHVEKSDISKINDIIGKLKAVTKIELVSKRNGDTSPKRDLILEIMCGSTMKITVWDDMLKEIPLDLSEMPSTPIVLIVTSTTVDMFKGVCYLKPTSATKMYYNFGSISSDSSVQMLGNTDKSTKNKGDLMLENRKELGEIFTIMDESQTE</sequence>
<evidence type="ECO:0000313" key="2">
    <source>
        <dbReference type="Proteomes" id="UP000541444"/>
    </source>
</evidence>
<dbReference type="Proteomes" id="UP000541444">
    <property type="component" value="Unassembled WGS sequence"/>
</dbReference>
<name>A0A7J7NLC0_9MAGN</name>
<dbReference type="EMBL" id="JACGCM010000718">
    <property type="protein sequence ID" value="KAF6167752.1"/>
    <property type="molecule type" value="Genomic_DNA"/>
</dbReference>
<organism evidence="1 2">
    <name type="scientific">Kingdonia uniflora</name>
    <dbReference type="NCBI Taxonomy" id="39325"/>
    <lineage>
        <taxon>Eukaryota</taxon>
        <taxon>Viridiplantae</taxon>
        <taxon>Streptophyta</taxon>
        <taxon>Embryophyta</taxon>
        <taxon>Tracheophyta</taxon>
        <taxon>Spermatophyta</taxon>
        <taxon>Magnoliopsida</taxon>
        <taxon>Ranunculales</taxon>
        <taxon>Circaeasteraceae</taxon>
        <taxon>Kingdonia</taxon>
    </lineage>
</organism>
<dbReference type="SUPFAM" id="SSF50249">
    <property type="entry name" value="Nucleic acid-binding proteins"/>
    <property type="match status" value="1"/>
</dbReference>
<dbReference type="Gene3D" id="2.40.50.140">
    <property type="entry name" value="Nucleic acid-binding proteins"/>
    <property type="match status" value="1"/>
</dbReference>
<evidence type="ECO:0000313" key="1">
    <source>
        <dbReference type="EMBL" id="KAF6167752.1"/>
    </source>
</evidence>
<dbReference type="InterPro" id="IPR012340">
    <property type="entry name" value="NA-bd_OB-fold"/>
</dbReference>
<gene>
    <name evidence="1" type="ORF">GIB67_033960</name>
</gene>
<protein>
    <recommendedName>
        <fullName evidence="3">Replication protein A OB domain-containing protein</fullName>
    </recommendedName>
</protein>
<evidence type="ECO:0008006" key="3">
    <source>
        <dbReference type="Google" id="ProtNLM"/>
    </source>
</evidence>
<proteinExistence type="predicted"/>